<dbReference type="AlphaFoldDB" id="A0A6N6MBD6"/>
<dbReference type="InterPro" id="IPR050202">
    <property type="entry name" value="Cyt/Deoxycyt_deaminase"/>
</dbReference>
<evidence type="ECO:0000256" key="4">
    <source>
        <dbReference type="ARBA" id="ARBA00022833"/>
    </source>
</evidence>
<dbReference type="PROSITE" id="PS00903">
    <property type="entry name" value="CYT_DCMP_DEAMINASES_1"/>
    <property type="match status" value="1"/>
</dbReference>
<accession>A0A6N6MBD6</accession>
<comment type="caution">
    <text evidence="6">The sequence shown here is derived from an EMBL/GenBank/DDBJ whole genome shotgun (WGS) entry which is preliminary data.</text>
</comment>
<dbReference type="EC" id="3.5.4.5" evidence="6"/>
<evidence type="ECO:0000256" key="1">
    <source>
        <dbReference type="ARBA" id="ARBA00006576"/>
    </source>
</evidence>
<dbReference type="GO" id="GO:0005829">
    <property type="term" value="C:cytosol"/>
    <property type="evidence" value="ECO:0007669"/>
    <property type="project" value="TreeGrafter"/>
</dbReference>
<keyword evidence="2" id="KW-0479">Metal-binding</keyword>
<dbReference type="InterPro" id="IPR016192">
    <property type="entry name" value="APOBEC/CMP_deaminase_Zn-bd"/>
</dbReference>
<dbReference type="GO" id="GO:0004126">
    <property type="term" value="F:cytidine deaminase activity"/>
    <property type="evidence" value="ECO:0007669"/>
    <property type="project" value="UniProtKB-EC"/>
</dbReference>
<evidence type="ECO:0000259" key="5">
    <source>
        <dbReference type="PROSITE" id="PS51747"/>
    </source>
</evidence>
<organism evidence="6 7">
    <name type="scientific">Salibacter halophilus</name>
    <dbReference type="NCBI Taxonomy" id="1803916"/>
    <lineage>
        <taxon>Bacteria</taxon>
        <taxon>Pseudomonadati</taxon>
        <taxon>Bacteroidota</taxon>
        <taxon>Flavobacteriia</taxon>
        <taxon>Flavobacteriales</taxon>
        <taxon>Salibacteraceae</taxon>
        <taxon>Salibacter</taxon>
    </lineage>
</organism>
<dbReference type="OrthoDB" id="9795347at2"/>
<dbReference type="GO" id="GO:0055086">
    <property type="term" value="P:nucleobase-containing small molecule metabolic process"/>
    <property type="evidence" value="ECO:0007669"/>
    <property type="project" value="UniProtKB-ARBA"/>
</dbReference>
<reference evidence="6 7" key="1">
    <citation type="submission" date="2019-09" db="EMBL/GenBank/DDBJ databases">
        <title>Genomes of Cryomorphaceae.</title>
        <authorList>
            <person name="Bowman J.P."/>
        </authorList>
    </citation>
    <scope>NUCLEOTIDE SEQUENCE [LARGE SCALE GENOMIC DNA]</scope>
    <source>
        <strain evidence="6 7">KCTC 52047</strain>
    </source>
</reference>
<dbReference type="GO" id="GO:0008270">
    <property type="term" value="F:zinc ion binding"/>
    <property type="evidence" value="ECO:0007669"/>
    <property type="project" value="InterPro"/>
</dbReference>
<dbReference type="InterPro" id="IPR002125">
    <property type="entry name" value="CMP_dCMP_dom"/>
</dbReference>
<dbReference type="GO" id="GO:0042802">
    <property type="term" value="F:identical protein binding"/>
    <property type="evidence" value="ECO:0007669"/>
    <property type="project" value="UniProtKB-ARBA"/>
</dbReference>
<dbReference type="Proteomes" id="UP000435357">
    <property type="component" value="Unassembled WGS sequence"/>
</dbReference>
<dbReference type="RefSeq" id="WP_151166277.1">
    <property type="nucleotide sequence ID" value="NZ_WACR01000001.1"/>
</dbReference>
<gene>
    <name evidence="6" type="ORF">F3059_02085</name>
</gene>
<evidence type="ECO:0000256" key="3">
    <source>
        <dbReference type="ARBA" id="ARBA00022801"/>
    </source>
</evidence>
<feature type="domain" description="CMP/dCMP-type deaminase" evidence="5">
    <location>
        <begin position="23"/>
        <end position="160"/>
    </location>
</feature>
<dbReference type="EMBL" id="WACR01000001">
    <property type="protein sequence ID" value="KAB1066289.1"/>
    <property type="molecule type" value="Genomic_DNA"/>
</dbReference>
<dbReference type="PANTHER" id="PTHR11644:SF2">
    <property type="entry name" value="CYTIDINE DEAMINASE"/>
    <property type="match status" value="1"/>
</dbReference>
<dbReference type="Gene3D" id="3.40.140.10">
    <property type="entry name" value="Cytidine Deaminase, domain 2"/>
    <property type="match status" value="1"/>
</dbReference>
<sequence>MAKSKKSIHCEFEVFDSIEELSAHDRSLIERAIHNTKASHSPYSNFRVGAAIELESGKIVDGANQENKAFPSGLCAERVAMFGAAAQNPNDPFVKLAISAKSPTEKLDEPVSPCGDCRQVMAEYTSKFGKPFELFLYGETGKVFRFQSATDLLPLIFSFDFHH</sequence>
<evidence type="ECO:0000256" key="2">
    <source>
        <dbReference type="ARBA" id="ARBA00022723"/>
    </source>
</evidence>
<keyword evidence="4" id="KW-0862">Zinc</keyword>
<dbReference type="SUPFAM" id="SSF53927">
    <property type="entry name" value="Cytidine deaminase-like"/>
    <property type="match status" value="1"/>
</dbReference>
<keyword evidence="3 6" id="KW-0378">Hydrolase</keyword>
<dbReference type="GO" id="GO:0072527">
    <property type="term" value="P:pyrimidine-containing compound metabolic process"/>
    <property type="evidence" value="ECO:0007669"/>
    <property type="project" value="UniProtKB-ARBA"/>
</dbReference>
<dbReference type="NCBIfam" id="NF004064">
    <property type="entry name" value="PRK05578.1"/>
    <property type="match status" value="1"/>
</dbReference>
<dbReference type="InterPro" id="IPR016193">
    <property type="entry name" value="Cytidine_deaminase-like"/>
</dbReference>
<protein>
    <submittedName>
        <fullName evidence="6">Cytidine deaminase</fullName>
        <ecNumber evidence="6">3.5.4.5</ecNumber>
    </submittedName>
</protein>
<dbReference type="CDD" id="cd01283">
    <property type="entry name" value="cytidine_deaminase"/>
    <property type="match status" value="1"/>
</dbReference>
<dbReference type="Pfam" id="PF00383">
    <property type="entry name" value="dCMP_cyt_deam_1"/>
    <property type="match status" value="1"/>
</dbReference>
<evidence type="ECO:0000313" key="7">
    <source>
        <dbReference type="Proteomes" id="UP000435357"/>
    </source>
</evidence>
<proteinExistence type="inferred from homology"/>
<evidence type="ECO:0000313" key="6">
    <source>
        <dbReference type="EMBL" id="KAB1066289.1"/>
    </source>
</evidence>
<comment type="similarity">
    <text evidence="1">Belongs to the cytidine and deoxycytidylate deaminase family.</text>
</comment>
<dbReference type="PROSITE" id="PS51747">
    <property type="entry name" value="CYT_DCMP_DEAMINASES_2"/>
    <property type="match status" value="1"/>
</dbReference>
<name>A0A6N6MBD6_9FLAO</name>
<dbReference type="PANTHER" id="PTHR11644">
    <property type="entry name" value="CYTIDINE DEAMINASE"/>
    <property type="match status" value="1"/>
</dbReference>
<keyword evidence="7" id="KW-1185">Reference proteome</keyword>